<feature type="domain" description="HTH cro/C1-type" evidence="2">
    <location>
        <begin position="14"/>
        <end position="67"/>
    </location>
</feature>
<dbReference type="PROSITE" id="PS50943">
    <property type="entry name" value="HTH_CROC1"/>
    <property type="match status" value="1"/>
</dbReference>
<reference evidence="3 4" key="1">
    <citation type="submission" date="2021-03" db="EMBL/GenBank/DDBJ databases">
        <title>Fibrella sp. HMF5405 genome sequencing and assembly.</title>
        <authorList>
            <person name="Kang H."/>
            <person name="Kim H."/>
            <person name="Bae S."/>
            <person name="Joh K."/>
        </authorList>
    </citation>
    <scope>NUCLEOTIDE SEQUENCE [LARGE SCALE GENOMIC DNA]</scope>
    <source>
        <strain evidence="3 4">HMF5405</strain>
    </source>
</reference>
<comment type="caution">
    <text evidence="3">The sequence shown here is derived from an EMBL/GenBank/DDBJ whole genome shotgun (WGS) entry which is preliminary data.</text>
</comment>
<dbReference type="RefSeq" id="WP_207333211.1">
    <property type="nucleotide sequence ID" value="NZ_JAFMYW010000028.1"/>
</dbReference>
<protein>
    <submittedName>
        <fullName evidence="3">Helix-turn-helix transcriptional regulator</fullName>
    </submittedName>
</protein>
<proteinExistence type="predicted"/>
<dbReference type="EMBL" id="JAFMYW010000028">
    <property type="protein sequence ID" value="MBO0953259.1"/>
    <property type="molecule type" value="Genomic_DNA"/>
</dbReference>
<dbReference type="InterPro" id="IPR001387">
    <property type="entry name" value="Cro/C1-type_HTH"/>
</dbReference>
<organism evidence="3 4">
    <name type="scientific">Fibrella forsythiae</name>
    <dbReference type="NCBI Taxonomy" id="2817061"/>
    <lineage>
        <taxon>Bacteria</taxon>
        <taxon>Pseudomonadati</taxon>
        <taxon>Bacteroidota</taxon>
        <taxon>Cytophagia</taxon>
        <taxon>Cytophagales</taxon>
        <taxon>Spirosomataceae</taxon>
        <taxon>Fibrella</taxon>
    </lineage>
</organism>
<sequence>MPEQDIKQHVGQLIREARKAKGLTQKDLSKELGVSETAVNRYESGQNFTIETLFKIAKVIGVSVESLVKGV</sequence>
<accession>A0ABS3JTB9</accession>
<dbReference type="SUPFAM" id="SSF47413">
    <property type="entry name" value="lambda repressor-like DNA-binding domains"/>
    <property type="match status" value="1"/>
</dbReference>
<dbReference type="PANTHER" id="PTHR46558:SF11">
    <property type="entry name" value="HTH-TYPE TRANSCRIPTIONAL REGULATOR XRE"/>
    <property type="match status" value="1"/>
</dbReference>
<dbReference type="PANTHER" id="PTHR46558">
    <property type="entry name" value="TRACRIPTIONAL REGULATORY PROTEIN-RELATED-RELATED"/>
    <property type="match status" value="1"/>
</dbReference>
<dbReference type="SMART" id="SM00530">
    <property type="entry name" value="HTH_XRE"/>
    <property type="match status" value="1"/>
</dbReference>
<evidence type="ECO:0000313" key="3">
    <source>
        <dbReference type="EMBL" id="MBO0953259.1"/>
    </source>
</evidence>
<evidence type="ECO:0000313" key="4">
    <source>
        <dbReference type="Proteomes" id="UP000664628"/>
    </source>
</evidence>
<evidence type="ECO:0000259" key="2">
    <source>
        <dbReference type="PROSITE" id="PS50943"/>
    </source>
</evidence>
<keyword evidence="1" id="KW-0238">DNA-binding</keyword>
<gene>
    <name evidence="3" type="ORF">J2I46_32105</name>
</gene>
<dbReference type="Pfam" id="PF01381">
    <property type="entry name" value="HTH_3"/>
    <property type="match status" value="1"/>
</dbReference>
<name>A0ABS3JTB9_9BACT</name>
<evidence type="ECO:0000256" key="1">
    <source>
        <dbReference type="ARBA" id="ARBA00023125"/>
    </source>
</evidence>
<dbReference type="Gene3D" id="1.10.260.40">
    <property type="entry name" value="lambda repressor-like DNA-binding domains"/>
    <property type="match status" value="1"/>
</dbReference>
<keyword evidence="4" id="KW-1185">Reference proteome</keyword>
<dbReference type="Proteomes" id="UP000664628">
    <property type="component" value="Unassembled WGS sequence"/>
</dbReference>
<dbReference type="InterPro" id="IPR010982">
    <property type="entry name" value="Lambda_DNA-bd_dom_sf"/>
</dbReference>
<dbReference type="CDD" id="cd00093">
    <property type="entry name" value="HTH_XRE"/>
    <property type="match status" value="1"/>
</dbReference>